<dbReference type="Pfam" id="PF01408">
    <property type="entry name" value="GFO_IDH_MocA"/>
    <property type="match status" value="1"/>
</dbReference>
<dbReference type="InterPro" id="IPR000683">
    <property type="entry name" value="Gfo/Idh/MocA-like_OxRdtase_N"/>
</dbReference>
<dbReference type="Gene3D" id="3.30.360.10">
    <property type="entry name" value="Dihydrodipicolinate Reductase, domain 2"/>
    <property type="match status" value="1"/>
</dbReference>
<dbReference type="EMBL" id="DYUZ01000028">
    <property type="protein sequence ID" value="HJG37480.1"/>
    <property type="molecule type" value="Genomic_DNA"/>
</dbReference>
<evidence type="ECO:0000256" key="1">
    <source>
        <dbReference type="ARBA" id="ARBA00010928"/>
    </source>
</evidence>
<dbReference type="Gene3D" id="3.40.50.720">
    <property type="entry name" value="NAD(P)-binding Rossmann-like Domain"/>
    <property type="match status" value="1"/>
</dbReference>
<reference evidence="4" key="2">
    <citation type="submission" date="2021-09" db="EMBL/GenBank/DDBJ databases">
        <authorList>
            <person name="Gilroy R."/>
        </authorList>
    </citation>
    <scope>NUCLEOTIDE SEQUENCE</scope>
    <source>
        <strain evidence="4">ChiHjej13B12-9602</strain>
    </source>
</reference>
<dbReference type="PANTHER" id="PTHR22604:SF105">
    <property type="entry name" value="TRANS-1,2-DIHYDROBENZENE-1,2-DIOL DEHYDROGENASE"/>
    <property type="match status" value="1"/>
</dbReference>
<reference evidence="4" key="1">
    <citation type="journal article" date="2021" name="PeerJ">
        <title>Extensive microbial diversity within the chicken gut microbiome revealed by metagenomics and culture.</title>
        <authorList>
            <person name="Gilroy R."/>
            <person name="Ravi A."/>
            <person name="Getino M."/>
            <person name="Pursley I."/>
            <person name="Horton D.L."/>
            <person name="Alikhan N.F."/>
            <person name="Baker D."/>
            <person name="Gharbi K."/>
            <person name="Hall N."/>
            <person name="Watson M."/>
            <person name="Adriaenssens E.M."/>
            <person name="Foster-Nyarko E."/>
            <person name="Jarju S."/>
            <person name="Secka A."/>
            <person name="Antonio M."/>
            <person name="Oren A."/>
            <person name="Chaudhuri R.R."/>
            <person name="La Ragione R."/>
            <person name="Hildebrand F."/>
            <person name="Pallen M.J."/>
        </authorList>
    </citation>
    <scope>NUCLEOTIDE SEQUENCE</scope>
    <source>
        <strain evidence="4">ChiHjej13B12-9602</strain>
    </source>
</reference>
<evidence type="ECO:0000313" key="4">
    <source>
        <dbReference type="EMBL" id="HJG37480.1"/>
    </source>
</evidence>
<dbReference type="InterPro" id="IPR050984">
    <property type="entry name" value="Gfo/Idh/MocA_domain"/>
</dbReference>
<proteinExistence type="inferred from homology"/>
<gene>
    <name evidence="4" type="ORF">K8V70_06430</name>
</gene>
<keyword evidence="2" id="KW-0560">Oxidoreductase</keyword>
<accession>A0A921IV77</accession>
<name>A0A921IV77_9ACTN</name>
<dbReference type="PANTHER" id="PTHR22604">
    <property type="entry name" value="OXIDOREDUCTASES"/>
    <property type="match status" value="1"/>
</dbReference>
<evidence type="ECO:0000256" key="2">
    <source>
        <dbReference type="ARBA" id="ARBA00023002"/>
    </source>
</evidence>
<sequence length="321" mass="34543">MIRWGILGAGNIAHRFAASLEHVDDAELVAVSRRSEQKAREFLAEVPCAVDARAYGDHEALLADPAVDAVYISLPHEFHHAWSLAAIAAGKAVLCEKPAMLTADEMREVASASRSAGVLFMEAMKTRFVPAHEEVLSAVEHIGPVESVVATMCGNSLAKYIENGCYVLGGGPGSGVLLDCGTYCASWIDELLPGDIEVTGATCERYRDGSDVYCDAELLIGGVRAELECACDRAKPRALRIEGARGTLVVPSPHRPERIELELSDGEARVIEAPYVVDDFYGQITHFCELLRRGAVESPVMPHAASIRCAEILDAIRIAMG</sequence>
<dbReference type="AlphaFoldDB" id="A0A921IV77"/>
<feature type="domain" description="Gfo/Idh/MocA-like oxidoreductase N-terminal" evidence="3">
    <location>
        <begin position="2"/>
        <end position="122"/>
    </location>
</feature>
<dbReference type="RefSeq" id="WP_273190316.1">
    <property type="nucleotide sequence ID" value="NZ_DYUZ01000028.1"/>
</dbReference>
<evidence type="ECO:0000259" key="3">
    <source>
        <dbReference type="Pfam" id="PF01408"/>
    </source>
</evidence>
<dbReference type="InterPro" id="IPR036291">
    <property type="entry name" value="NAD(P)-bd_dom_sf"/>
</dbReference>
<dbReference type="Proteomes" id="UP000753256">
    <property type="component" value="Unassembled WGS sequence"/>
</dbReference>
<dbReference type="GO" id="GO:0000166">
    <property type="term" value="F:nucleotide binding"/>
    <property type="evidence" value="ECO:0007669"/>
    <property type="project" value="InterPro"/>
</dbReference>
<comment type="similarity">
    <text evidence="1">Belongs to the Gfo/Idh/MocA family.</text>
</comment>
<protein>
    <submittedName>
        <fullName evidence="4">Gfo/Idh/MocA family oxidoreductase</fullName>
    </submittedName>
</protein>
<dbReference type="GO" id="GO:0016491">
    <property type="term" value="F:oxidoreductase activity"/>
    <property type="evidence" value="ECO:0007669"/>
    <property type="project" value="UniProtKB-KW"/>
</dbReference>
<organism evidence="4 5">
    <name type="scientific">Enorma phocaeensis</name>
    <dbReference type="NCBI Taxonomy" id="1871019"/>
    <lineage>
        <taxon>Bacteria</taxon>
        <taxon>Bacillati</taxon>
        <taxon>Actinomycetota</taxon>
        <taxon>Coriobacteriia</taxon>
        <taxon>Coriobacteriales</taxon>
        <taxon>Coriobacteriaceae</taxon>
        <taxon>Enorma</taxon>
    </lineage>
</organism>
<evidence type="ECO:0000313" key="5">
    <source>
        <dbReference type="Proteomes" id="UP000753256"/>
    </source>
</evidence>
<comment type="caution">
    <text evidence="4">The sequence shown here is derived from an EMBL/GenBank/DDBJ whole genome shotgun (WGS) entry which is preliminary data.</text>
</comment>
<dbReference type="SUPFAM" id="SSF51735">
    <property type="entry name" value="NAD(P)-binding Rossmann-fold domains"/>
    <property type="match status" value="1"/>
</dbReference>
<dbReference type="SUPFAM" id="SSF55347">
    <property type="entry name" value="Glyceraldehyde-3-phosphate dehydrogenase-like, C-terminal domain"/>
    <property type="match status" value="1"/>
</dbReference>